<dbReference type="EMBL" id="CAKOFQ010006668">
    <property type="protein sequence ID" value="CAH1957013.1"/>
    <property type="molecule type" value="Genomic_DNA"/>
</dbReference>
<keyword evidence="1" id="KW-0472">Membrane</keyword>
<protein>
    <submittedName>
        <fullName evidence="2">Uncharacterized protein</fullName>
    </submittedName>
</protein>
<reference evidence="2" key="1">
    <citation type="submission" date="2022-03" db="EMBL/GenBank/DDBJ databases">
        <authorList>
            <person name="Sayadi A."/>
        </authorList>
    </citation>
    <scope>NUCLEOTIDE SEQUENCE</scope>
</reference>
<evidence type="ECO:0000313" key="2">
    <source>
        <dbReference type="EMBL" id="CAH1957013.1"/>
    </source>
</evidence>
<evidence type="ECO:0000313" key="3">
    <source>
        <dbReference type="Proteomes" id="UP001152888"/>
    </source>
</evidence>
<sequence length="138" mass="15429">MNYSEILFACVIQVVEKIFNIFSMQIFSIIMTIIFGVILLCVKRLISHKVLQNYQQAIQLSETPVFCNTQHIFGISLSIFSSRRILGILAIDPPDLQASRRHNHLTNVNGAAIVYRAAGNSSVSCVLCLTSETIELIE</sequence>
<keyword evidence="1" id="KW-0812">Transmembrane</keyword>
<evidence type="ECO:0000256" key="1">
    <source>
        <dbReference type="SAM" id="Phobius"/>
    </source>
</evidence>
<feature type="transmembrane region" description="Helical" evidence="1">
    <location>
        <begin position="21"/>
        <end position="42"/>
    </location>
</feature>
<accession>A0A9P0NUL6</accession>
<organism evidence="2 3">
    <name type="scientific">Acanthoscelides obtectus</name>
    <name type="common">Bean weevil</name>
    <name type="synonym">Bruchus obtectus</name>
    <dbReference type="NCBI Taxonomy" id="200917"/>
    <lineage>
        <taxon>Eukaryota</taxon>
        <taxon>Metazoa</taxon>
        <taxon>Ecdysozoa</taxon>
        <taxon>Arthropoda</taxon>
        <taxon>Hexapoda</taxon>
        <taxon>Insecta</taxon>
        <taxon>Pterygota</taxon>
        <taxon>Neoptera</taxon>
        <taxon>Endopterygota</taxon>
        <taxon>Coleoptera</taxon>
        <taxon>Polyphaga</taxon>
        <taxon>Cucujiformia</taxon>
        <taxon>Chrysomeloidea</taxon>
        <taxon>Chrysomelidae</taxon>
        <taxon>Bruchinae</taxon>
        <taxon>Bruchini</taxon>
        <taxon>Acanthoscelides</taxon>
    </lineage>
</organism>
<keyword evidence="3" id="KW-1185">Reference proteome</keyword>
<gene>
    <name evidence="2" type="ORF">ACAOBT_LOCUS1849</name>
</gene>
<keyword evidence="1" id="KW-1133">Transmembrane helix</keyword>
<proteinExistence type="predicted"/>
<dbReference type="AlphaFoldDB" id="A0A9P0NUL6"/>
<dbReference type="Proteomes" id="UP001152888">
    <property type="component" value="Unassembled WGS sequence"/>
</dbReference>
<name>A0A9P0NUL6_ACAOB</name>
<comment type="caution">
    <text evidence="2">The sequence shown here is derived from an EMBL/GenBank/DDBJ whole genome shotgun (WGS) entry which is preliminary data.</text>
</comment>